<dbReference type="OrthoDB" id="2077806at2"/>
<evidence type="ECO:0000313" key="4">
    <source>
        <dbReference type="EMBL" id="AVM48872.1"/>
    </source>
</evidence>
<dbReference type="KEGG" id="mdv:C5Q96_08390"/>
<dbReference type="CDD" id="cd00222">
    <property type="entry name" value="CollagenBindB"/>
    <property type="match status" value="3"/>
</dbReference>
<feature type="transmembrane region" description="Helical" evidence="1">
    <location>
        <begin position="1265"/>
        <end position="1284"/>
    </location>
</feature>
<dbReference type="SUPFAM" id="SSF49478">
    <property type="entry name" value="Cna protein B-type domain"/>
    <property type="match status" value="3"/>
</dbReference>
<keyword evidence="1" id="KW-0472">Membrane</keyword>
<keyword evidence="5" id="KW-1185">Reference proteome</keyword>
<organism evidence="4 5">
    <name type="scientific">Mogibacterium diversum</name>
    <dbReference type="NCBI Taxonomy" id="114527"/>
    <lineage>
        <taxon>Bacteria</taxon>
        <taxon>Bacillati</taxon>
        <taxon>Bacillota</taxon>
        <taxon>Clostridia</taxon>
        <taxon>Peptostreptococcales</taxon>
        <taxon>Anaerovoracaceae</taxon>
        <taxon>Mogibacterium</taxon>
    </lineage>
</organism>
<feature type="chain" id="PRO_5039259680" evidence="2">
    <location>
        <begin position="25"/>
        <end position="1289"/>
    </location>
</feature>
<dbReference type="RefSeq" id="WP_106057926.1">
    <property type="nucleotide sequence ID" value="NZ_CP027228.1"/>
</dbReference>
<feature type="signal peptide" evidence="2">
    <location>
        <begin position="1"/>
        <end position="24"/>
    </location>
</feature>
<dbReference type="Gene3D" id="2.60.40.1140">
    <property type="entry name" value="Collagen-binding surface protein Cna, B-type domain"/>
    <property type="match status" value="3"/>
</dbReference>
<dbReference type="Pfam" id="PF05738">
    <property type="entry name" value="Cna_B"/>
    <property type="match status" value="3"/>
</dbReference>
<evidence type="ECO:0000259" key="3">
    <source>
        <dbReference type="Pfam" id="PF05738"/>
    </source>
</evidence>
<proteinExistence type="predicted"/>
<accession>A0A2S0L6I7</accession>
<feature type="domain" description="CNA-B" evidence="3">
    <location>
        <begin position="1150"/>
        <end position="1237"/>
    </location>
</feature>
<dbReference type="InterPro" id="IPR008454">
    <property type="entry name" value="Collagen-bd_Cna-like_B-typ_dom"/>
</dbReference>
<protein>
    <submittedName>
        <fullName evidence="4">Collagen-binding protein</fullName>
    </submittedName>
</protein>
<evidence type="ECO:0000256" key="1">
    <source>
        <dbReference type="SAM" id="Phobius"/>
    </source>
</evidence>
<dbReference type="Proteomes" id="UP000237883">
    <property type="component" value="Chromosome"/>
</dbReference>
<name>A0A2S0L6I7_9FIRM</name>
<dbReference type="GeneID" id="78392279"/>
<keyword evidence="1" id="KW-0812">Transmembrane</keyword>
<feature type="domain" description="CNA-B" evidence="3">
    <location>
        <begin position="967"/>
        <end position="1051"/>
    </location>
</feature>
<gene>
    <name evidence="4" type="ORF">C5Q96_08390</name>
</gene>
<feature type="domain" description="CNA-B" evidence="3">
    <location>
        <begin position="1059"/>
        <end position="1142"/>
    </location>
</feature>
<evidence type="ECO:0000313" key="5">
    <source>
        <dbReference type="Proteomes" id="UP000237883"/>
    </source>
</evidence>
<evidence type="ECO:0000256" key="2">
    <source>
        <dbReference type="SAM" id="SignalP"/>
    </source>
</evidence>
<keyword evidence="2" id="KW-0732">Signal</keyword>
<sequence length="1289" mass="140474">MSKTISKMLSCVLALMVVITGVVPSIGEVSAATTDLKITSVKVVNTETGAVVADLMAGQKPKLNVGTTYSLDVDYNIPQELRNSDTYFTATLGNGLYFKSLPGATFTQGPITATGFEELVKTPTGTGTSPYNYPTAGSSKARSGEVTYKTKKGLDAAASHKEMIFTVDEAYVNQDKNQVLADDIKVRVGTSTTNATDSKSYDVIAADEFTYAYWNDQSSEVISKGNTTSIIQTSTSFSHQWQNISDKALTKANSKTTVEIVYPKDVELVGLEETGLYHANGTVESTTIVGDNKVSVVSWNEPGSYSGGLTFKPHIKVDANSTRANGSSFNVQIKNLHKTVWNDTQNAGRTSKNNVANLTVQLIDGSDPESIKSRTTVQSAPNWSYKKNDSYNVRLGSLLIKNDLAIPSRKAKTIEMKLDTTNKAIIRGVTIPYKAGMTYGPIHWTASDGTSGTADPSILETSGGVSALIKNTKLGLDINTSIKSIKVDIGKLPAGYDGIRPNEDLLDGNKLGPGEFYGWSYIPAGVFGTWKKGEKDDVISTISFYNSDETPTAADTVTTKATSRAPEVLNGVGNINKTQVLGGDEFKITGRINDANWDWNPLQEPVLYVMMPEGFNYKDLTITNGTLGSPKYVGEYRDVNGTPVRVWKYNVDIGSETRGQYQPDFSIKSMNMSMTVTPNENAAKGTYHINDFFAFTTKDFKEIDAVIKPEKWDRSNWSTNNSRYAKTENGKAKSVFDSKVNSGEFMVSLSEGPGVTVQQAAAVRGDSKLLVEDKTTGENKEYKYDPTSAETKTDTTPVLKRGDKATLRVTLRNNAAQGLDHANVFVPLLKKDANYGQSFNPEGKSNVPLKLDSVNVSPNFRVEYIKLHPGKTYNVNKAPSASDYDVVTDPADADMVHLVSTKPLAEGDGGSIDVVYKVASDLSYDYNEKIDVLSPVLDYDISGNKSITTLAASAITVSIPEPEKVEVSGTKTWVDANDQDGKRPSSITVKLYADGNDTGKTATANAAGNWNYSFGRVLKYDDSNREIKYTVKEVAVDGYTSKVTGYNIENTHKVEKTTVSGKKTWDDANDQDGIRPNGVTFKLYADGVDTGKTATADSSSNWKYKFENLDKYKAGNVVTYTVKEASVNEYTAVQDGFNFTNKHTPYTRSVKVTKKWANDVAGDRPSSIKVRLMADGTEVADKTVTPDANGDWRAEFDNLPVNKDGNKIKYTVKEDQVQDYTVAYTGDVDNGYIITNTHIEKPKPSKTGKKLVKRHGPKTGDMTNIMLYGVVLLVAVLGLLIAVIKRRNK</sequence>
<reference evidence="5" key="1">
    <citation type="submission" date="2018-02" db="EMBL/GenBank/DDBJ databases">
        <authorList>
            <person name="Holder M.E."/>
            <person name="Ajami N.J."/>
            <person name="Petrosino J.F."/>
        </authorList>
    </citation>
    <scope>NUCLEOTIDE SEQUENCE [LARGE SCALE GENOMIC DNA]</scope>
    <source>
        <strain evidence="5">CCUG 47132</strain>
    </source>
</reference>
<keyword evidence="4" id="KW-0176">Collagen</keyword>
<dbReference type="EMBL" id="CP027228">
    <property type="protein sequence ID" value="AVM48872.1"/>
    <property type="molecule type" value="Genomic_DNA"/>
</dbReference>
<keyword evidence="1" id="KW-1133">Transmembrane helix</keyword>